<dbReference type="AlphaFoldDB" id="A0A934MJS5"/>
<dbReference type="Pfam" id="PF00561">
    <property type="entry name" value="Abhydrolase_1"/>
    <property type="match status" value="1"/>
</dbReference>
<dbReference type="PRINTS" id="PR00111">
    <property type="entry name" value="ABHYDROLASE"/>
</dbReference>
<evidence type="ECO:0000313" key="3">
    <source>
        <dbReference type="EMBL" id="MBJ3778616.1"/>
    </source>
</evidence>
<evidence type="ECO:0000259" key="2">
    <source>
        <dbReference type="Pfam" id="PF00561"/>
    </source>
</evidence>
<dbReference type="PANTHER" id="PTHR43798:SF31">
    <property type="entry name" value="AB HYDROLASE SUPERFAMILY PROTEIN YCLE"/>
    <property type="match status" value="1"/>
</dbReference>
<protein>
    <submittedName>
        <fullName evidence="3">Alpha/beta hydrolase</fullName>
    </submittedName>
</protein>
<dbReference type="InterPro" id="IPR029058">
    <property type="entry name" value="AB_hydrolase_fold"/>
</dbReference>
<evidence type="ECO:0000256" key="1">
    <source>
        <dbReference type="ARBA" id="ARBA00022801"/>
    </source>
</evidence>
<evidence type="ECO:0000313" key="4">
    <source>
        <dbReference type="Proteomes" id="UP000609531"/>
    </source>
</evidence>
<dbReference type="EMBL" id="JAEKJA010000033">
    <property type="protein sequence ID" value="MBJ3778616.1"/>
    <property type="molecule type" value="Genomic_DNA"/>
</dbReference>
<proteinExistence type="predicted"/>
<accession>A0A934MJS5</accession>
<sequence length="253" mass="27252">MVVLIHGIGHSADIFYRNIDVLAQTHRVIAVDLPGHGFSDHIPLAGRTPQTLFAEHLTALIDGETDARYTVVGSSYGGLIASLMTLSSPERVGKLVIVGSGGTFQEPDKQRTALLKILENASGAMAAPTLESCRTRIANICADPASVAEEILLTQLISYALPDRFAAFKEILAAYIDSLASGEGQARPRLEMISVPTLIITGRNDIRATVESHEAGNRRIPDSRLVVLEACGHVPYMEHPQEFHSEMAAFLAS</sequence>
<reference evidence="3" key="1">
    <citation type="submission" date="2020-12" db="EMBL/GenBank/DDBJ databases">
        <title>Bacterial taxonomy.</title>
        <authorList>
            <person name="Pan X."/>
        </authorList>
    </citation>
    <scope>NUCLEOTIDE SEQUENCE</scope>
    <source>
        <strain evidence="3">B2012</strain>
    </source>
</reference>
<dbReference type="GO" id="GO:0016787">
    <property type="term" value="F:hydrolase activity"/>
    <property type="evidence" value="ECO:0007669"/>
    <property type="project" value="UniProtKB-KW"/>
</dbReference>
<dbReference type="PANTHER" id="PTHR43798">
    <property type="entry name" value="MONOACYLGLYCEROL LIPASE"/>
    <property type="match status" value="1"/>
</dbReference>
<dbReference type="Gene3D" id="3.40.50.1820">
    <property type="entry name" value="alpha/beta hydrolase"/>
    <property type="match status" value="1"/>
</dbReference>
<keyword evidence="1 3" id="KW-0378">Hydrolase</keyword>
<organism evidence="3 4">
    <name type="scientific">Acuticoccus mangrovi</name>
    <dbReference type="NCBI Taxonomy" id="2796142"/>
    <lineage>
        <taxon>Bacteria</taxon>
        <taxon>Pseudomonadati</taxon>
        <taxon>Pseudomonadota</taxon>
        <taxon>Alphaproteobacteria</taxon>
        <taxon>Hyphomicrobiales</taxon>
        <taxon>Amorphaceae</taxon>
        <taxon>Acuticoccus</taxon>
    </lineage>
</organism>
<dbReference type="GO" id="GO:0016020">
    <property type="term" value="C:membrane"/>
    <property type="evidence" value="ECO:0007669"/>
    <property type="project" value="TreeGrafter"/>
</dbReference>
<dbReference type="InterPro" id="IPR050266">
    <property type="entry name" value="AB_hydrolase_sf"/>
</dbReference>
<feature type="domain" description="AB hydrolase-1" evidence="2">
    <location>
        <begin position="2"/>
        <end position="240"/>
    </location>
</feature>
<dbReference type="SUPFAM" id="SSF53474">
    <property type="entry name" value="alpha/beta-Hydrolases"/>
    <property type="match status" value="1"/>
</dbReference>
<gene>
    <name evidence="3" type="ORF">JCR33_23140</name>
</gene>
<dbReference type="Proteomes" id="UP000609531">
    <property type="component" value="Unassembled WGS sequence"/>
</dbReference>
<dbReference type="PRINTS" id="PR00412">
    <property type="entry name" value="EPOXHYDRLASE"/>
</dbReference>
<keyword evidence="4" id="KW-1185">Reference proteome</keyword>
<comment type="caution">
    <text evidence="3">The sequence shown here is derived from an EMBL/GenBank/DDBJ whole genome shotgun (WGS) entry which is preliminary data.</text>
</comment>
<dbReference type="InterPro" id="IPR000639">
    <property type="entry name" value="Epox_hydrolase-like"/>
</dbReference>
<dbReference type="InterPro" id="IPR000073">
    <property type="entry name" value="AB_hydrolase_1"/>
</dbReference>
<name>A0A934MJS5_9HYPH</name>